<dbReference type="PROSITE" id="PS50006">
    <property type="entry name" value="FHA_DOMAIN"/>
    <property type="match status" value="1"/>
</dbReference>
<dbReference type="InterPro" id="IPR008984">
    <property type="entry name" value="SMAD_FHA_dom_sf"/>
</dbReference>
<keyword evidence="2" id="KW-1133">Transmembrane helix</keyword>
<gene>
    <name evidence="4" type="ORF">ACFPPD_15905</name>
</gene>
<dbReference type="Pfam" id="PF00498">
    <property type="entry name" value="FHA"/>
    <property type="match status" value="1"/>
</dbReference>
<evidence type="ECO:0000259" key="3">
    <source>
        <dbReference type="PROSITE" id="PS50006"/>
    </source>
</evidence>
<proteinExistence type="predicted"/>
<dbReference type="SUPFAM" id="SSF49879">
    <property type="entry name" value="SMAD/FHA domain"/>
    <property type="match status" value="1"/>
</dbReference>
<organism evidence="4 5">
    <name type="scientific">Cohnella suwonensis</name>
    <dbReference type="NCBI Taxonomy" id="696072"/>
    <lineage>
        <taxon>Bacteria</taxon>
        <taxon>Bacillati</taxon>
        <taxon>Bacillota</taxon>
        <taxon>Bacilli</taxon>
        <taxon>Bacillales</taxon>
        <taxon>Paenibacillaceae</taxon>
        <taxon>Cohnella</taxon>
    </lineage>
</organism>
<feature type="compositionally biased region" description="Acidic residues" evidence="1">
    <location>
        <begin position="103"/>
        <end position="130"/>
    </location>
</feature>
<dbReference type="InterPro" id="IPR000253">
    <property type="entry name" value="FHA_dom"/>
</dbReference>
<feature type="transmembrane region" description="Helical" evidence="2">
    <location>
        <begin position="57"/>
        <end position="79"/>
    </location>
</feature>
<sequence>MNKRLGQYRDRGDRVKGSKVAAGTAIATIGLAVWAAVPEEAFAAGRMDSPATVKVGTLPLLAALAVGIAIAVGAVIAFLQMTARDKGMQAFSSQSRAERDPDSDPDEDDGIDFEEWTDEETAPNPEYEEPITDYTIPVTRLLEQTGPAEAAEVDEPRLCGVAGEHAGSRYRLTGRRLTIGRDPARCAVLYPYEFADISRVHCTVRYDDARGIFLLEDNGSSNGTFLDNGERLKPGAKVELRSGERFALSDQSQTFEVKD</sequence>
<dbReference type="Proteomes" id="UP001596105">
    <property type="component" value="Unassembled WGS sequence"/>
</dbReference>
<keyword evidence="5" id="KW-1185">Reference proteome</keyword>
<evidence type="ECO:0000256" key="2">
    <source>
        <dbReference type="SAM" id="Phobius"/>
    </source>
</evidence>
<accession>A0ABW0LYV0</accession>
<dbReference type="RefSeq" id="WP_209748335.1">
    <property type="nucleotide sequence ID" value="NZ_JBHSMH010000054.1"/>
</dbReference>
<feature type="region of interest" description="Disordered" evidence="1">
    <location>
        <begin position="90"/>
        <end position="130"/>
    </location>
</feature>
<feature type="domain" description="FHA" evidence="3">
    <location>
        <begin position="177"/>
        <end position="231"/>
    </location>
</feature>
<keyword evidence="2" id="KW-0472">Membrane</keyword>
<protein>
    <submittedName>
        <fullName evidence="4">FHA domain-containing protein</fullName>
    </submittedName>
</protein>
<evidence type="ECO:0000313" key="4">
    <source>
        <dbReference type="EMBL" id="MFC5470192.1"/>
    </source>
</evidence>
<dbReference type="Gene3D" id="2.60.200.20">
    <property type="match status" value="1"/>
</dbReference>
<name>A0ABW0LYV0_9BACL</name>
<keyword evidence="2" id="KW-0812">Transmembrane</keyword>
<comment type="caution">
    <text evidence="4">The sequence shown here is derived from an EMBL/GenBank/DDBJ whole genome shotgun (WGS) entry which is preliminary data.</text>
</comment>
<dbReference type="SMART" id="SM00240">
    <property type="entry name" value="FHA"/>
    <property type="match status" value="1"/>
</dbReference>
<dbReference type="PANTHER" id="PTHR23308">
    <property type="entry name" value="NUCLEAR INHIBITOR OF PROTEIN PHOSPHATASE-1"/>
    <property type="match status" value="1"/>
</dbReference>
<reference evidence="5" key="1">
    <citation type="journal article" date="2019" name="Int. J. Syst. Evol. Microbiol.">
        <title>The Global Catalogue of Microorganisms (GCM) 10K type strain sequencing project: providing services to taxonomists for standard genome sequencing and annotation.</title>
        <authorList>
            <consortium name="The Broad Institute Genomics Platform"/>
            <consortium name="The Broad Institute Genome Sequencing Center for Infectious Disease"/>
            <person name="Wu L."/>
            <person name="Ma J."/>
        </authorList>
    </citation>
    <scope>NUCLEOTIDE SEQUENCE [LARGE SCALE GENOMIC DNA]</scope>
    <source>
        <strain evidence="5">CCUG 57113</strain>
    </source>
</reference>
<evidence type="ECO:0000313" key="5">
    <source>
        <dbReference type="Proteomes" id="UP001596105"/>
    </source>
</evidence>
<evidence type="ECO:0000256" key="1">
    <source>
        <dbReference type="SAM" id="MobiDB-lite"/>
    </source>
</evidence>
<feature type="transmembrane region" description="Helical" evidence="2">
    <location>
        <begin position="20"/>
        <end position="37"/>
    </location>
</feature>
<dbReference type="CDD" id="cd00060">
    <property type="entry name" value="FHA"/>
    <property type="match status" value="1"/>
</dbReference>
<dbReference type="EMBL" id="JBHSMH010000054">
    <property type="protein sequence ID" value="MFC5470192.1"/>
    <property type="molecule type" value="Genomic_DNA"/>
</dbReference>
<dbReference type="InterPro" id="IPR050923">
    <property type="entry name" value="Cell_Proc_Reg/RNA_Proc"/>
</dbReference>